<evidence type="ECO:0000256" key="1">
    <source>
        <dbReference type="SAM" id="Coils"/>
    </source>
</evidence>
<dbReference type="Proteomes" id="UP001183619">
    <property type="component" value="Unassembled WGS sequence"/>
</dbReference>
<gene>
    <name evidence="5" type="ORF">J2S37_001228</name>
</gene>
<feature type="region of interest" description="Disordered" evidence="2">
    <location>
        <begin position="310"/>
        <end position="355"/>
    </location>
</feature>
<keyword evidence="6" id="KW-1185">Reference proteome</keyword>
<feature type="chain" id="PRO_5046982909" evidence="4">
    <location>
        <begin position="26"/>
        <end position="393"/>
    </location>
</feature>
<feature type="signal peptide" evidence="4">
    <location>
        <begin position="1"/>
        <end position="25"/>
    </location>
</feature>
<feature type="coiled-coil region" evidence="1">
    <location>
        <begin position="150"/>
        <end position="186"/>
    </location>
</feature>
<feature type="region of interest" description="Disordered" evidence="2">
    <location>
        <begin position="238"/>
        <end position="265"/>
    </location>
</feature>
<comment type="caution">
    <text evidence="5">The sequence shown here is derived from an EMBL/GenBank/DDBJ whole genome shotgun (WGS) entry which is preliminary data.</text>
</comment>
<keyword evidence="4" id="KW-0732">Signal</keyword>
<keyword evidence="3" id="KW-0472">Membrane</keyword>
<keyword evidence="3" id="KW-1133">Transmembrane helix</keyword>
<accession>A0ABU2B7V2</accession>
<dbReference type="EMBL" id="JAVDYF010000001">
    <property type="protein sequence ID" value="MDR7354690.1"/>
    <property type="molecule type" value="Genomic_DNA"/>
</dbReference>
<sequence>MRTTFRALVVAAAVAVACPVVPAFAHDGHNHGASHVGTPDSGHYDTVDAMPHKYYYKAAADGAAYEAELKSYLAVSQIRHLYHSAAYGWKYADYYSPKISPEERNAINEKHQRSEDGCYTAKGRTSIALLKYEGNEEARKLDTSKIGFDIATTEKAIELLKADSARLEKERDAKKAANEIDDATVKLYNSRMSIIGDALKRLPDVLKALKANEPVHEYDAFSVVDWGIKDGFVKCEKGESDDNTCHDLYNPNGRGERKSYKGHPLSQAAKSLTVTQGDISKSVEENKPGFVTDATANKATLLTAFGEIKPPAASQPTSAPATSSSQAPSSSAPASTTSQPPSSAKPEPTPAPSDRNKTIAIVLGVLAGLGALFGLIAVAVRQFFPQLLANLKF</sequence>
<dbReference type="PROSITE" id="PS51257">
    <property type="entry name" value="PROKAR_LIPOPROTEIN"/>
    <property type="match status" value="1"/>
</dbReference>
<reference evidence="5 6" key="1">
    <citation type="submission" date="2023-07" db="EMBL/GenBank/DDBJ databases">
        <title>Sequencing the genomes of 1000 actinobacteria strains.</title>
        <authorList>
            <person name="Klenk H.-P."/>
        </authorList>
    </citation>
    <scope>NUCLEOTIDE SEQUENCE [LARGE SCALE GENOMIC DNA]</scope>
    <source>
        <strain evidence="5 6">DSM 44508</strain>
    </source>
</reference>
<evidence type="ECO:0000256" key="3">
    <source>
        <dbReference type="SAM" id="Phobius"/>
    </source>
</evidence>
<evidence type="ECO:0000256" key="4">
    <source>
        <dbReference type="SAM" id="SignalP"/>
    </source>
</evidence>
<protein>
    <submittedName>
        <fullName evidence="5">Uncharacterized protein</fullName>
    </submittedName>
</protein>
<name>A0ABU2B7V2_9CORY</name>
<feature type="compositionally biased region" description="Low complexity" evidence="2">
    <location>
        <begin position="310"/>
        <end position="344"/>
    </location>
</feature>
<evidence type="ECO:0000313" key="5">
    <source>
        <dbReference type="EMBL" id="MDR7354690.1"/>
    </source>
</evidence>
<evidence type="ECO:0000313" key="6">
    <source>
        <dbReference type="Proteomes" id="UP001183619"/>
    </source>
</evidence>
<proteinExistence type="predicted"/>
<evidence type="ECO:0000256" key="2">
    <source>
        <dbReference type="SAM" id="MobiDB-lite"/>
    </source>
</evidence>
<keyword evidence="1" id="KW-0175">Coiled coil</keyword>
<feature type="transmembrane region" description="Helical" evidence="3">
    <location>
        <begin position="359"/>
        <end position="380"/>
    </location>
</feature>
<keyword evidence="3" id="KW-0812">Transmembrane</keyword>
<organism evidence="5 6">
    <name type="scientific">Corynebacterium felinum</name>
    <dbReference type="NCBI Taxonomy" id="131318"/>
    <lineage>
        <taxon>Bacteria</taxon>
        <taxon>Bacillati</taxon>
        <taxon>Actinomycetota</taxon>
        <taxon>Actinomycetes</taxon>
        <taxon>Mycobacteriales</taxon>
        <taxon>Corynebacteriaceae</taxon>
        <taxon>Corynebacterium</taxon>
    </lineage>
</organism>
<dbReference type="RefSeq" id="WP_277105291.1">
    <property type="nucleotide sequence ID" value="NZ_BAAAJS010000024.1"/>
</dbReference>